<dbReference type="Gene3D" id="3.40.50.10540">
    <property type="entry name" value="Crotonobetainyl-coa:carnitine coa-transferase, domain 1"/>
    <property type="match status" value="1"/>
</dbReference>
<protein>
    <submittedName>
        <fullName evidence="3">Formyl-CoA transferase</fullName>
    </submittedName>
</protein>
<evidence type="ECO:0000313" key="3">
    <source>
        <dbReference type="EMBL" id="SAK92912.1"/>
    </source>
</evidence>
<proteinExistence type="predicted"/>
<dbReference type="InterPro" id="IPR003673">
    <property type="entry name" value="CoA-Trfase_fam_III"/>
</dbReference>
<feature type="region of interest" description="Disordered" evidence="2">
    <location>
        <begin position="352"/>
        <end position="371"/>
    </location>
</feature>
<comment type="caution">
    <text evidence="3">The sequence shown here is derived from an EMBL/GenBank/DDBJ whole genome shotgun (WGS) entry which is preliminary data.</text>
</comment>
<keyword evidence="4" id="KW-1185">Reference proteome</keyword>
<dbReference type="EMBL" id="FCOF02000062">
    <property type="protein sequence ID" value="SAK92912.1"/>
    <property type="molecule type" value="Genomic_DNA"/>
</dbReference>
<dbReference type="PANTHER" id="PTHR48207:SF3">
    <property type="entry name" value="SUCCINATE--HYDROXYMETHYLGLUTARATE COA-TRANSFERASE"/>
    <property type="match status" value="1"/>
</dbReference>
<dbReference type="InterPro" id="IPR023606">
    <property type="entry name" value="CoA-Trfase_III_dom_1_sf"/>
</dbReference>
<dbReference type="SUPFAM" id="SSF89796">
    <property type="entry name" value="CoA-transferase family III (CaiB/BaiF)"/>
    <property type="match status" value="1"/>
</dbReference>
<dbReference type="InterPro" id="IPR044855">
    <property type="entry name" value="CoA-Trfase_III_dom3_sf"/>
</dbReference>
<evidence type="ECO:0000313" key="4">
    <source>
        <dbReference type="Proteomes" id="UP000054870"/>
    </source>
</evidence>
<reference evidence="3" key="1">
    <citation type="submission" date="2016-01" db="EMBL/GenBank/DDBJ databases">
        <authorList>
            <person name="Peeters C."/>
        </authorList>
    </citation>
    <scope>NUCLEOTIDE SEQUENCE [LARGE SCALE GENOMIC DNA]</scope>
    <source>
        <strain evidence="3">LMG 29318</strain>
    </source>
</reference>
<dbReference type="RefSeq" id="WP_061128224.1">
    <property type="nucleotide sequence ID" value="NZ_FCOF02000062.1"/>
</dbReference>
<evidence type="ECO:0000256" key="2">
    <source>
        <dbReference type="SAM" id="MobiDB-lite"/>
    </source>
</evidence>
<sequence>MLRQSLEGIKVVDFSQIGAGPTCSMYLGDLGADVVKIEPATGDVGRMLGPPWVDETESAVFVGFNRNKRSIVLDLKSETGLQIARRLISTADVVVESFRPGVMSRFALDYESVRESNPRIVYCSVSAYGSTGDYASKAGVDGILQAASGLMMLLGDNGDAPSKVQAPIVDVSTGYIATIAVLSQLFKRHRTGIGGYLDVSLFASALAIQQSSITGFLGDKALPTRTGSAAPYSAPNEAFQASDGWVMVAAYLGDRWSRLCNILGLPRLIDDPRFVTSSLRVVNRSAMRAELSAAFMAQRCAHWLALFDANDILCSKVCTYEDVMENPALQHMGLIATMETEDGRTFRVPGFPVNSRESQATPHRPPPSLGQHTAEILGELGYTAIEVERLMNEGVTKS</sequence>
<gene>
    <name evidence="3" type="ORF">AWB75_06606</name>
</gene>
<accession>A0A158DE57</accession>
<dbReference type="OrthoDB" id="5294844at2"/>
<dbReference type="InterPro" id="IPR050483">
    <property type="entry name" value="CoA-transferase_III_domain"/>
</dbReference>
<dbReference type="Proteomes" id="UP000054870">
    <property type="component" value="Unassembled WGS sequence"/>
</dbReference>
<organism evidence="3 4">
    <name type="scientific">Caballeronia catudaia</name>
    <dbReference type="NCBI Taxonomy" id="1777136"/>
    <lineage>
        <taxon>Bacteria</taxon>
        <taxon>Pseudomonadati</taxon>
        <taxon>Pseudomonadota</taxon>
        <taxon>Betaproteobacteria</taxon>
        <taxon>Burkholderiales</taxon>
        <taxon>Burkholderiaceae</taxon>
        <taxon>Caballeronia</taxon>
    </lineage>
</organism>
<dbReference type="Pfam" id="PF02515">
    <property type="entry name" value="CoA_transf_3"/>
    <property type="match status" value="1"/>
</dbReference>
<keyword evidence="1 3" id="KW-0808">Transferase</keyword>
<dbReference type="Gene3D" id="3.30.1540.10">
    <property type="entry name" value="formyl-coa transferase, domain 3"/>
    <property type="match status" value="1"/>
</dbReference>
<dbReference type="GO" id="GO:0008410">
    <property type="term" value="F:CoA-transferase activity"/>
    <property type="evidence" value="ECO:0007669"/>
    <property type="project" value="TreeGrafter"/>
</dbReference>
<dbReference type="AlphaFoldDB" id="A0A158DE57"/>
<dbReference type="PANTHER" id="PTHR48207">
    <property type="entry name" value="SUCCINATE--HYDROXYMETHYLGLUTARATE COA-TRANSFERASE"/>
    <property type="match status" value="1"/>
</dbReference>
<name>A0A158DE57_9BURK</name>
<evidence type="ECO:0000256" key="1">
    <source>
        <dbReference type="ARBA" id="ARBA00022679"/>
    </source>
</evidence>